<dbReference type="PANTHER" id="PTHR34145:SF68">
    <property type="entry name" value="FBD DOMAIN-CONTAINING PROTEIN"/>
    <property type="match status" value="1"/>
</dbReference>
<dbReference type="SUPFAM" id="SSF81383">
    <property type="entry name" value="F-box domain"/>
    <property type="match status" value="1"/>
</dbReference>
<proteinExistence type="predicted"/>
<dbReference type="InterPro" id="IPR055357">
    <property type="entry name" value="LRR_At1g61320_AtMIF1"/>
</dbReference>
<dbReference type="InterPro" id="IPR036047">
    <property type="entry name" value="F-box-like_dom_sf"/>
</dbReference>
<reference evidence="2" key="1">
    <citation type="journal article" date="2021" name="Front. Plant Sci.">
        <title>Chromosome-Scale Genome Assembly for Chinese Sour Jujube and Insights Into Its Genome Evolution and Domestication Signature.</title>
        <authorList>
            <person name="Shen L.-Y."/>
            <person name="Luo H."/>
            <person name="Wang X.-L."/>
            <person name="Wang X.-M."/>
            <person name="Qiu X.-J."/>
            <person name="Liu H."/>
            <person name="Zhou S.-S."/>
            <person name="Jia K.-H."/>
            <person name="Nie S."/>
            <person name="Bao Y.-T."/>
            <person name="Zhang R.-G."/>
            <person name="Yun Q.-Z."/>
            <person name="Chai Y.-H."/>
            <person name="Lu J.-Y."/>
            <person name="Li Y."/>
            <person name="Zhao S.-W."/>
            <person name="Mao J.-F."/>
            <person name="Jia S.-G."/>
            <person name="Mao Y.-M."/>
        </authorList>
    </citation>
    <scope>NUCLEOTIDE SEQUENCE</scope>
    <source>
        <strain evidence="2">AT0</strain>
        <tissue evidence="2">Leaf</tissue>
    </source>
</reference>
<accession>A0A978VWI8</accession>
<feature type="domain" description="F-box" evidence="1">
    <location>
        <begin position="11"/>
        <end position="58"/>
    </location>
</feature>
<name>A0A978VWI8_ZIZJJ</name>
<dbReference type="PANTHER" id="PTHR34145">
    <property type="entry name" value="OS02G0105600 PROTEIN"/>
    <property type="match status" value="1"/>
</dbReference>
<dbReference type="Gene3D" id="1.20.1280.50">
    <property type="match status" value="1"/>
</dbReference>
<dbReference type="AlphaFoldDB" id="A0A978VWI8"/>
<evidence type="ECO:0000313" key="3">
    <source>
        <dbReference type="Proteomes" id="UP000813462"/>
    </source>
</evidence>
<protein>
    <recommendedName>
        <fullName evidence="1">F-box domain-containing protein</fullName>
    </recommendedName>
</protein>
<gene>
    <name evidence="2" type="ORF">FEM48_Zijuj02G0156200</name>
</gene>
<organism evidence="2 3">
    <name type="scientific">Ziziphus jujuba var. spinosa</name>
    <dbReference type="NCBI Taxonomy" id="714518"/>
    <lineage>
        <taxon>Eukaryota</taxon>
        <taxon>Viridiplantae</taxon>
        <taxon>Streptophyta</taxon>
        <taxon>Embryophyta</taxon>
        <taxon>Tracheophyta</taxon>
        <taxon>Spermatophyta</taxon>
        <taxon>Magnoliopsida</taxon>
        <taxon>eudicotyledons</taxon>
        <taxon>Gunneridae</taxon>
        <taxon>Pentapetalae</taxon>
        <taxon>rosids</taxon>
        <taxon>fabids</taxon>
        <taxon>Rosales</taxon>
        <taxon>Rhamnaceae</taxon>
        <taxon>Paliureae</taxon>
        <taxon>Ziziphus</taxon>
    </lineage>
</organism>
<dbReference type="OrthoDB" id="1722980at2759"/>
<dbReference type="Proteomes" id="UP000813462">
    <property type="component" value="Unassembled WGS sequence"/>
</dbReference>
<dbReference type="Pfam" id="PF00646">
    <property type="entry name" value="F-box"/>
    <property type="match status" value="1"/>
</dbReference>
<dbReference type="PROSITE" id="PS50181">
    <property type="entry name" value="FBOX"/>
    <property type="match status" value="1"/>
</dbReference>
<evidence type="ECO:0000259" key="1">
    <source>
        <dbReference type="PROSITE" id="PS50181"/>
    </source>
</evidence>
<sequence length="472" mass="55274">MMIMSKLADEEDDLSKFPDEIVASIMCWLDTEEAARMSVVSKRLRKIWKSTIQNTPRLAFNVDYKFAKKLSAAHNDRLTLKFENDDDDSDLIRRYSNIINEMKVRDLMRDKIINEVNGVLELHKAPTLDEFSLFGDRLIRKQRHHINTWVHFAAKKHVKKLTLHLNTAIRYDATFIADKFHCLRDLYIKGLYVTQNVIRSLFSNCPFLERFSLLHSYKFDKLKIISAPNLKYLHLSDNWNLRQFKFSSAKNVLDTIEIGGGQYPLLTIDVSAPNLSHLNLAIHHCFKFDPYLTLLNQIKRLALRIGSDRSLLQFPQFSKVDHLELILSSSYQIPIHLLPDFLKTAPLLNTLSIKFCRLRHPAKDNCLKWLGKHIVEKVEVNHSCQYIKVVKLDDFAGCQDEIEFLLNLLYTVSVEKIIIQLMPFTVWRNRKTWWCYEDEFDNLYEEFCQGSGQLLKMKILQMHPNADVTVKL</sequence>
<dbReference type="SUPFAM" id="SSF52047">
    <property type="entry name" value="RNI-like"/>
    <property type="match status" value="1"/>
</dbReference>
<dbReference type="Gene3D" id="3.80.10.10">
    <property type="entry name" value="Ribonuclease Inhibitor"/>
    <property type="match status" value="1"/>
</dbReference>
<dbReference type="EMBL" id="JAEACU010000002">
    <property type="protein sequence ID" value="KAH7543183.1"/>
    <property type="molecule type" value="Genomic_DNA"/>
</dbReference>
<evidence type="ECO:0000313" key="2">
    <source>
        <dbReference type="EMBL" id="KAH7543183.1"/>
    </source>
</evidence>
<comment type="caution">
    <text evidence="2">The sequence shown here is derived from an EMBL/GenBank/DDBJ whole genome shotgun (WGS) entry which is preliminary data.</text>
</comment>
<dbReference type="Pfam" id="PF23622">
    <property type="entry name" value="LRR_At1g61320_AtMIF1"/>
    <property type="match status" value="1"/>
</dbReference>
<dbReference type="InterPro" id="IPR001810">
    <property type="entry name" value="F-box_dom"/>
</dbReference>
<dbReference type="InterPro" id="IPR032675">
    <property type="entry name" value="LRR_dom_sf"/>
</dbReference>
<dbReference type="InterPro" id="IPR053772">
    <property type="entry name" value="At1g61320/At1g61330-like"/>
</dbReference>